<feature type="region of interest" description="Disordered" evidence="4">
    <location>
        <begin position="391"/>
        <end position="412"/>
    </location>
</feature>
<dbReference type="PROSITE" id="PS51379">
    <property type="entry name" value="4FE4S_FER_2"/>
    <property type="match status" value="1"/>
</dbReference>
<gene>
    <name evidence="6" type="ORF">HY730_04765</name>
</gene>
<evidence type="ECO:0000256" key="4">
    <source>
        <dbReference type="SAM" id="MobiDB-lite"/>
    </source>
</evidence>
<dbReference type="NCBIfam" id="NF009410">
    <property type="entry name" value="PRK12771.1"/>
    <property type="match status" value="1"/>
</dbReference>
<dbReference type="GO" id="GO:0051536">
    <property type="term" value="F:iron-sulfur cluster binding"/>
    <property type="evidence" value="ECO:0007669"/>
    <property type="project" value="UniProtKB-KW"/>
</dbReference>
<dbReference type="InterPro" id="IPR009051">
    <property type="entry name" value="Helical_ferredxn"/>
</dbReference>
<dbReference type="InterPro" id="IPR036188">
    <property type="entry name" value="FAD/NAD-bd_sf"/>
</dbReference>
<dbReference type="InterPro" id="IPR023753">
    <property type="entry name" value="FAD/NAD-binding_dom"/>
</dbReference>
<dbReference type="EMBL" id="JACQWF010000218">
    <property type="protein sequence ID" value="MBI4595676.1"/>
    <property type="molecule type" value="Genomic_DNA"/>
</dbReference>
<dbReference type="Pfam" id="PF07992">
    <property type="entry name" value="Pyr_redox_2"/>
    <property type="match status" value="1"/>
</dbReference>
<dbReference type="Pfam" id="PF14691">
    <property type="entry name" value="Fer4_20"/>
    <property type="match status" value="1"/>
</dbReference>
<evidence type="ECO:0000256" key="2">
    <source>
        <dbReference type="ARBA" id="ARBA00023004"/>
    </source>
</evidence>
<dbReference type="Proteomes" id="UP000772181">
    <property type="component" value="Unassembled WGS sequence"/>
</dbReference>
<dbReference type="InterPro" id="IPR028261">
    <property type="entry name" value="DPD_II"/>
</dbReference>
<comment type="caution">
    <text evidence="6">The sequence shown here is derived from an EMBL/GenBank/DDBJ whole genome shotgun (WGS) entry which is preliminary data.</text>
</comment>
<keyword evidence="3" id="KW-0411">Iron-sulfur</keyword>
<proteinExistence type="predicted"/>
<dbReference type="InterPro" id="IPR017900">
    <property type="entry name" value="4Fe4S_Fe_S_CS"/>
</dbReference>
<evidence type="ECO:0000256" key="3">
    <source>
        <dbReference type="ARBA" id="ARBA00023014"/>
    </source>
</evidence>
<dbReference type="PANTHER" id="PTHR42783:SF3">
    <property type="entry name" value="GLUTAMATE SYNTHASE [NADPH] SMALL CHAIN-RELATED"/>
    <property type="match status" value="1"/>
</dbReference>
<dbReference type="Gene3D" id="1.10.1060.10">
    <property type="entry name" value="Alpha-helical ferredoxin"/>
    <property type="match status" value="1"/>
</dbReference>
<dbReference type="PROSITE" id="PS00198">
    <property type="entry name" value="4FE4S_FER_1"/>
    <property type="match status" value="1"/>
</dbReference>
<dbReference type="Pfam" id="PF00037">
    <property type="entry name" value="Fer4"/>
    <property type="match status" value="1"/>
</dbReference>
<evidence type="ECO:0000259" key="5">
    <source>
        <dbReference type="PROSITE" id="PS51379"/>
    </source>
</evidence>
<feature type="compositionally biased region" description="Basic and acidic residues" evidence="4">
    <location>
        <begin position="398"/>
        <end position="412"/>
    </location>
</feature>
<dbReference type="GO" id="GO:0016491">
    <property type="term" value="F:oxidoreductase activity"/>
    <property type="evidence" value="ECO:0007669"/>
    <property type="project" value="InterPro"/>
</dbReference>
<sequence>MENISPKNIPYISVSTQSMAWNKTGNWRYLRPAYHNRLSPCVQGCPAGENIEGWMQLLQKKKYLEAFKLIREENPFPGVCGRVCFHSCEESCNRQKYDRALSINALERFLSDYILGSGLSASHWAAKPNTHKKERVAVIGAGPAGLSCAYHLSGLGYEVEIFESWQQAGGVLRYGIPPYRLPREILDWEIDAILAHGITLHTNMGLGQDFQLKDIRSKFKAIFIATGLTKGKKLNNFNENNERVISGLDFLRAVSLGNKTDLGEKVAIIGGGNTAIDSARTLLRLGVHPTIIYRRTRREMPAFDEELEEAEREGVQLRFLLSPECLVFQGKDLIGLECREMELSELDFTGRRSVIPRTGSNSFISADGVIVAVGEEPEVVYQNVDIKVGPSNTSITPDKSESNPKEQAGSDRAKKIFEDNPASHEILSLEEGIFQGGDLVGPVFNVTQAIASGKKVALMIDLYLKGEKDFSLLTHLQIGTKGGISIQRYLNPASSYAQALSSPAVKYEDLNLDYFPHSERNRRSKLTLKERKLSFKEVNQSMPINTAMEEAERCFHCGVCTQCDNCLIFCPDVSIISKASLDGYDIDFDHCKGCGICIKECPRAAMVIQGERK</sequence>
<name>A0A933GLL0_UNCTE</name>
<dbReference type="SUPFAM" id="SSF54862">
    <property type="entry name" value="4Fe-4S ferredoxins"/>
    <property type="match status" value="1"/>
</dbReference>
<dbReference type="GO" id="GO:0046872">
    <property type="term" value="F:metal ion binding"/>
    <property type="evidence" value="ECO:0007669"/>
    <property type="project" value="UniProtKB-KW"/>
</dbReference>
<dbReference type="Gene3D" id="3.30.70.20">
    <property type="match status" value="1"/>
</dbReference>
<dbReference type="InterPro" id="IPR017896">
    <property type="entry name" value="4Fe4S_Fe-S-bd"/>
</dbReference>
<evidence type="ECO:0000256" key="1">
    <source>
        <dbReference type="ARBA" id="ARBA00022723"/>
    </source>
</evidence>
<dbReference type="Gene3D" id="3.50.50.60">
    <property type="entry name" value="FAD/NAD(P)-binding domain"/>
    <property type="match status" value="2"/>
</dbReference>
<dbReference type="SUPFAM" id="SSF46548">
    <property type="entry name" value="alpha-helical ferredoxin"/>
    <property type="match status" value="1"/>
</dbReference>
<dbReference type="SUPFAM" id="SSF51971">
    <property type="entry name" value="Nucleotide-binding domain"/>
    <property type="match status" value="1"/>
</dbReference>
<feature type="domain" description="4Fe-4S ferredoxin-type" evidence="5">
    <location>
        <begin position="582"/>
        <end position="611"/>
    </location>
</feature>
<evidence type="ECO:0000313" key="6">
    <source>
        <dbReference type="EMBL" id="MBI4595676.1"/>
    </source>
</evidence>
<keyword evidence="1" id="KW-0479">Metal-binding</keyword>
<dbReference type="AlphaFoldDB" id="A0A933GLL0"/>
<reference evidence="6" key="1">
    <citation type="submission" date="2020-07" db="EMBL/GenBank/DDBJ databases">
        <title>Huge and variable diversity of episymbiotic CPR bacteria and DPANN archaea in groundwater ecosystems.</title>
        <authorList>
            <person name="He C.Y."/>
            <person name="Keren R."/>
            <person name="Whittaker M."/>
            <person name="Farag I.F."/>
            <person name="Doudna J."/>
            <person name="Cate J.H.D."/>
            <person name="Banfield J.F."/>
        </authorList>
    </citation>
    <scope>NUCLEOTIDE SEQUENCE</scope>
    <source>
        <strain evidence="6">NC_groundwater_1482_Ag_S-0.65um_47_24</strain>
    </source>
</reference>
<dbReference type="PRINTS" id="PR00419">
    <property type="entry name" value="ADXRDTASE"/>
</dbReference>
<keyword evidence="2" id="KW-0408">Iron</keyword>
<organism evidence="6 7">
    <name type="scientific">Tectimicrobiota bacterium</name>
    <dbReference type="NCBI Taxonomy" id="2528274"/>
    <lineage>
        <taxon>Bacteria</taxon>
        <taxon>Pseudomonadati</taxon>
        <taxon>Nitrospinota/Tectimicrobiota group</taxon>
        <taxon>Candidatus Tectimicrobiota</taxon>
    </lineage>
</organism>
<accession>A0A933GLL0</accession>
<evidence type="ECO:0000313" key="7">
    <source>
        <dbReference type="Proteomes" id="UP000772181"/>
    </source>
</evidence>
<dbReference type="PANTHER" id="PTHR42783">
    <property type="entry name" value="GLUTAMATE SYNTHASE [NADPH] SMALL CHAIN"/>
    <property type="match status" value="1"/>
</dbReference>
<protein>
    <submittedName>
        <fullName evidence="6">FAD-dependent oxidoreductase</fullName>
    </submittedName>
</protein>